<sequence>MSFGQGGYGGPGGQGQGSGFGPPGSGGPAPDWGALADSAAAERRRKRRLLMIVGGALATVVIAGAVAAAGVTTSGGDDDPASSASEDRISGAASGSGKDDPTFSSVAPPPDPKEFIASADKDTAPLTVDSFFPDAKITVSGHTYERRATHHTRECASAASTKLAKVLGANGCDRLFRATFTRDGSAVTVGVAVFADEGPAGRAAEQATGNLESLPGDGVPEFCRATACRLTSNTLGRYAYFTIAGYADGKSVTADDTPTSEAVRDTGAYVYRRIMDRGREQALKSTEQ</sequence>
<keyword evidence="2" id="KW-0812">Transmembrane</keyword>
<organism evidence="3 4">
    <name type="scientific">Streptomyces synnematoformans</name>
    <dbReference type="NCBI Taxonomy" id="415721"/>
    <lineage>
        <taxon>Bacteria</taxon>
        <taxon>Bacillati</taxon>
        <taxon>Actinomycetota</taxon>
        <taxon>Actinomycetes</taxon>
        <taxon>Kitasatosporales</taxon>
        <taxon>Streptomycetaceae</taxon>
        <taxon>Streptomyces</taxon>
    </lineage>
</organism>
<feature type="transmembrane region" description="Helical" evidence="2">
    <location>
        <begin position="49"/>
        <end position="71"/>
    </location>
</feature>
<protein>
    <submittedName>
        <fullName evidence="3">Uncharacterized protein</fullName>
    </submittedName>
</protein>
<feature type="region of interest" description="Disordered" evidence="1">
    <location>
        <begin position="1"/>
        <end position="34"/>
    </location>
</feature>
<proteinExistence type="predicted"/>
<comment type="caution">
    <text evidence="3">The sequence shown here is derived from an EMBL/GenBank/DDBJ whole genome shotgun (WGS) entry which is preliminary data.</text>
</comment>
<feature type="region of interest" description="Disordered" evidence="1">
    <location>
        <begin position="72"/>
        <end position="117"/>
    </location>
</feature>
<accession>A0ABN2X710</accession>
<dbReference type="EMBL" id="BAAAPF010000001">
    <property type="protein sequence ID" value="GAA2106394.1"/>
    <property type="molecule type" value="Genomic_DNA"/>
</dbReference>
<evidence type="ECO:0000256" key="1">
    <source>
        <dbReference type="SAM" id="MobiDB-lite"/>
    </source>
</evidence>
<evidence type="ECO:0000313" key="3">
    <source>
        <dbReference type="EMBL" id="GAA2106394.1"/>
    </source>
</evidence>
<gene>
    <name evidence="3" type="ORF">GCM10009802_00590</name>
</gene>
<evidence type="ECO:0000313" key="4">
    <source>
        <dbReference type="Proteomes" id="UP001500443"/>
    </source>
</evidence>
<evidence type="ECO:0000256" key="2">
    <source>
        <dbReference type="SAM" id="Phobius"/>
    </source>
</evidence>
<keyword evidence="4" id="KW-1185">Reference proteome</keyword>
<reference evidence="3 4" key="1">
    <citation type="journal article" date="2019" name="Int. J. Syst. Evol. Microbiol.">
        <title>The Global Catalogue of Microorganisms (GCM) 10K type strain sequencing project: providing services to taxonomists for standard genome sequencing and annotation.</title>
        <authorList>
            <consortium name="The Broad Institute Genomics Platform"/>
            <consortium name="The Broad Institute Genome Sequencing Center for Infectious Disease"/>
            <person name="Wu L."/>
            <person name="Ma J."/>
        </authorList>
    </citation>
    <scope>NUCLEOTIDE SEQUENCE [LARGE SCALE GENOMIC DNA]</scope>
    <source>
        <strain evidence="3 4">JCM 15481</strain>
    </source>
</reference>
<dbReference type="Proteomes" id="UP001500443">
    <property type="component" value="Unassembled WGS sequence"/>
</dbReference>
<feature type="compositionally biased region" description="Gly residues" evidence="1">
    <location>
        <begin position="1"/>
        <end position="27"/>
    </location>
</feature>
<dbReference type="RefSeq" id="WP_344286583.1">
    <property type="nucleotide sequence ID" value="NZ_BAAAPF010000001.1"/>
</dbReference>
<name>A0ABN2X710_9ACTN</name>
<keyword evidence="2" id="KW-1133">Transmembrane helix</keyword>
<keyword evidence="2" id="KW-0472">Membrane</keyword>